<proteinExistence type="predicted"/>
<reference evidence="2 3" key="1">
    <citation type="submission" date="2016-11" db="EMBL/GenBank/DDBJ databases">
        <authorList>
            <person name="Jaros S."/>
            <person name="Januszkiewicz K."/>
            <person name="Wedrychowicz H."/>
        </authorList>
    </citation>
    <scope>NUCLEOTIDE SEQUENCE [LARGE SCALE GENOMIC DNA]</scope>
    <source>
        <strain evidence="2 3">CGMCC 1.10190</strain>
    </source>
</reference>
<sequence length="135" mass="15187">MVGGQWQELQGRLAMRLRATLGAGYPPAGRRHEYVAPRILAALQDIQAGGKLSLPMVPKWPAAQLSRSDVAALYRLLRTVYLAELVFADAERARYWLCAPKARLQGRVPLQIAAHVEHAHQLEQWLMEINEGCHR</sequence>
<keyword evidence="3" id="KW-1185">Reference proteome</keyword>
<dbReference type="STRING" id="658167.SAMN04488135_11614"/>
<evidence type="ECO:0000259" key="1">
    <source>
        <dbReference type="Pfam" id="PF09722"/>
    </source>
</evidence>
<organism evidence="2 3">
    <name type="scientific">Pollutimonas bauzanensis</name>
    <dbReference type="NCBI Taxonomy" id="658167"/>
    <lineage>
        <taxon>Bacteria</taxon>
        <taxon>Pseudomonadati</taxon>
        <taxon>Pseudomonadota</taxon>
        <taxon>Betaproteobacteria</taxon>
        <taxon>Burkholderiales</taxon>
        <taxon>Alcaligenaceae</taxon>
        <taxon>Pollutimonas</taxon>
    </lineage>
</organism>
<dbReference type="EMBL" id="FQXE01000016">
    <property type="protein sequence ID" value="SHI25268.1"/>
    <property type="molecule type" value="Genomic_DNA"/>
</dbReference>
<dbReference type="RefSeq" id="WP_073108003.1">
    <property type="nucleotide sequence ID" value="NZ_FQXE01000016.1"/>
</dbReference>
<dbReference type="AlphaFoldDB" id="A0A1M5ZMA9"/>
<evidence type="ECO:0000313" key="3">
    <source>
        <dbReference type="Proteomes" id="UP000184226"/>
    </source>
</evidence>
<name>A0A1M5ZMA9_9BURK</name>
<protein>
    <recommendedName>
        <fullName evidence="1">Antitoxin Xre/MbcA/ParS-like toxin-binding domain-containing protein</fullName>
    </recommendedName>
</protein>
<evidence type="ECO:0000313" key="2">
    <source>
        <dbReference type="EMBL" id="SHI25268.1"/>
    </source>
</evidence>
<dbReference type="Pfam" id="PF09722">
    <property type="entry name" value="Xre_MbcA_ParS_C"/>
    <property type="match status" value="1"/>
</dbReference>
<gene>
    <name evidence="2" type="ORF">SAMN04488135_11614</name>
</gene>
<accession>A0A1M5ZMA9</accession>
<dbReference type="OrthoDB" id="8667193at2"/>
<feature type="domain" description="Antitoxin Xre/MbcA/ParS-like toxin-binding" evidence="1">
    <location>
        <begin position="83"/>
        <end position="132"/>
    </location>
</feature>
<dbReference type="InterPro" id="IPR024467">
    <property type="entry name" value="Xre/MbcA/ParS-like_toxin-bd"/>
</dbReference>
<dbReference type="Proteomes" id="UP000184226">
    <property type="component" value="Unassembled WGS sequence"/>
</dbReference>